<keyword evidence="3" id="KW-0064">Aspartyl protease</keyword>
<dbReference type="AlphaFoldDB" id="A0AAV1X6L6"/>
<dbReference type="InterPro" id="IPR034161">
    <property type="entry name" value="Pepsin-like_plant"/>
</dbReference>
<dbReference type="PANTHER" id="PTHR47967">
    <property type="entry name" value="OS07G0603500 PROTEIN-RELATED"/>
    <property type="match status" value="1"/>
</dbReference>
<dbReference type="InterPro" id="IPR033121">
    <property type="entry name" value="PEPTIDASE_A1"/>
</dbReference>
<dbReference type="GO" id="GO:0006508">
    <property type="term" value="P:proteolysis"/>
    <property type="evidence" value="ECO:0007669"/>
    <property type="project" value="UniProtKB-KW"/>
</dbReference>
<dbReference type="InterPro" id="IPR032861">
    <property type="entry name" value="TAXi_N"/>
</dbReference>
<feature type="domain" description="Peptidase A1" evidence="6">
    <location>
        <begin position="88"/>
        <end position="432"/>
    </location>
</feature>
<proteinExistence type="inferred from homology"/>
<evidence type="ECO:0000256" key="2">
    <source>
        <dbReference type="ARBA" id="ARBA00022670"/>
    </source>
</evidence>
<evidence type="ECO:0000256" key="5">
    <source>
        <dbReference type="ARBA" id="ARBA00023180"/>
    </source>
</evidence>
<evidence type="ECO:0000256" key="1">
    <source>
        <dbReference type="ARBA" id="ARBA00007447"/>
    </source>
</evidence>
<sequence length="440" mass="49640">MYGGQANGLNDSSPSGITLKLIPPKSPTFIPNLTIGERMQILVQHSHARARHLSYMLSSTNQSKSLEYSLQRDLIPTPIMRNTILSLPMVEVGIGTFNNDAYKSYFLVMDTGSSFTWTQCEGCRVKPKGNCFPQEEDYFPNSKSKSYVPFNPPSTYNQHYEGGGNSSGFRAKETFNFPSTSSSSARIKFPNIVFGCGINNHLPLGDLQIAGVFGMGLQKTSFIRQIETQSGGRFSYCLVPTNLQNPPPMYLRFGTNIKLPRSSKTLNLLKSPLFYIVKMIDLGVNGERLHIKEEQFYSKDLTSTKGLVVDSGSLPSVISKEAYKVIVSKLEKYFSQYKEEFKKDEFEGWLCYESIKRQQRYKNIPRVTYYFEGGVQLDLDPESSFMALEEDGKQLFCLGILPSEFNSNILGAFQQANFKFIYNIKDMTLKFGREDCAKNG</sequence>
<name>A0AAV1X6L6_LUPLU</name>
<dbReference type="PROSITE" id="PS51767">
    <property type="entry name" value="PEPTIDASE_A1"/>
    <property type="match status" value="1"/>
</dbReference>
<evidence type="ECO:0000256" key="3">
    <source>
        <dbReference type="ARBA" id="ARBA00022750"/>
    </source>
</evidence>
<organism evidence="7 8">
    <name type="scientific">Lupinus luteus</name>
    <name type="common">European yellow lupine</name>
    <dbReference type="NCBI Taxonomy" id="3873"/>
    <lineage>
        <taxon>Eukaryota</taxon>
        <taxon>Viridiplantae</taxon>
        <taxon>Streptophyta</taxon>
        <taxon>Embryophyta</taxon>
        <taxon>Tracheophyta</taxon>
        <taxon>Spermatophyta</taxon>
        <taxon>Magnoliopsida</taxon>
        <taxon>eudicotyledons</taxon>
        <taxon>Gunneridae</taxon>
        <taxon>Pentapetalae</taxon>
        <taxon>rosids</taxon>
        <taxon>fabids</taxon>
        <taxon>Fabales</taxon>
        <taxon>Fabaceae</taxon>
        <taxon>Papilionoideae</taxon>
        <taxon>50 kb inversion clade</taxon>
        <taxon>genistoids sensu lato</taxon>
        <taxon>core genistoids</taxon>
        <taxon>Genisteae</taxon>
        <taxon>Lupinus</taxon>
    </lineage>
</organism>
<dbReference type="GO" id="GO:0005576">
    <property type="term" value="C:extracellular region"/>
    <property type="evidence" value="ECO:0007669"/>
    <property type="project" value="TreeGrafter"/>
</dbReference>
<dbReference type="InterPro" id="IPR051708">
    <property type="entry name" value="Plant_Aspart_Prot_A1"/>
</dbReference>
<reference evidence="7 8" key="1">
    <citation type="submission" date="2024-03" db="EMBL/GenBank/DDBJ databases">
        <authorList>
            <person name="Martinez-Hernandez J."/>
        </authorList>
    </citation>
    <scope>NUCLEOTIDE SEQUENCE [LARGE SCALE GENOMIC DNA]</scope>
</reference>
<comment type="similarity">
    <text evidence="1">Belongs to the peptidase A1 family.</text>
</comment>
<protein>
    <recommendedName>
        <fullName evidence="6">Peptidase A1 domain-containing protein</fullName>
    </recommendedName>
</protein>
<dbReference type="Pfam" id="PF14543">
    <property type="entry name" value="TAXi_N"/>
    <property type="match status" value="1"/>
</dbReference>
<dbReference type="Pfam" id="PF14541">
    <property type="entry name" value="TAXi_C"/>
    <property type="match status" value="1"/>
</dbReference>
<dbReference type="SUPFAM" id="SSF50630">
    <property type="entry name" value="Acid proteases"/>
    <property type="match status" value="1"/>
</dbReference>
<dbReference type="InterPro" id="IPR021109">
    <property type="entry name" value="Peptidase_aspartic_dom_sf"/>
</dbReference>
<keyword evidence="8" id="KW-1185">Reference proteome</keyword>
<evidence type="ECO:0000256" key="4">
    <source>
        <dbReference type="ARBA" id="ARBA00022801"/>
    </source>
</evidence>
<keyword evidence="4" id="KW-0378">Hydrolase</keyword>
<dbReference type="InterPro" id="IPR032799">
    <property type="entry name" value="TAXi_C"/>
</dbReference>
<dbReference type="PANTHER" id="PTHR47967:SF123">
    <property type="entry name" value="ASPARTIC PROTEINASE NEPENTHESIN-1-LIKE"/>
    <property type="match status" value="1"/>
</dbReference>
<dbReference type="GO" id="GO:0004190">
    <property type="term" value="F:aspartic-type endopeptidase activity"/>
    <property type="evidence" value="ECO:0007669"/>
    <property type="project" value="UniProtKB-KW"/>
</dbReference>
<gene>
    <name evidence="7" type="ORF">LLUT_LOCUS18400</name>
</gene>
<evidence type="ECO:0000313" key="8">
    <source>
        <dbReference type="Proteomes" id="UP001497480"/>
    </source>
</evidence>
<dbReference type="EMBL" id="CAXHTB010000012">
    <property type="protein sequence ID" value="CAL0317340.1"/>
    <property type="molecule type" value="Genomic_DNA"/>
</dbReference>
<comment type="caution">
    <text evidence="7">The sequence shown here is derived from an EMBL/GenBank/DDBJ whole genome shotgun (WGS) entry which is preliminary data.</text>
</comment>
<dbReference type="CDD" id="cd05476">
    <property type="entry name" value="pepsin_A_like_plant"/>
    <property type="match status" value="1"/>
</dbReference>
<accession>A0AAV1X6L6</accession>
<dbReference type="Proteomes" id="UP001497480">
    <property type="component" value="Unassembled WGS sequence"/>
</dbReference>
<evidence type="ECO:0000313" key="7">
    <source>
        <dbReference type="EMBL" id="CAL0317340.1"/>
    </source>
</evidence>
<dbReference type="Gene3D" id="2.40.70.10">
    <property type="entry name" value="Acid Proteases"/>
    <property type="match status" value="2"/>
</dbReference>
<keyword evidence="5" id="KW-0325">Glycoprotein</keyword>
<evidence type="ECO:0000259" key="6">
    <source>
        <dbReference type="PROSITE" id="PS51767"/>
    </source>
</evidence>
<keyword evidence="2" id="KW-0645">Protease</keyword>